<dbReference type="EMBL" id="CP062804">
    <property type="protein sequence ID" value="QOT79434.1"/>
    <property type="molecule type" value="Genomic_DNA"/>
</dbReference>
<evidence type="ECO:0000313" key="2">
    <source>
        <dbReference type="Proteomes" id="UP000397656"/>
    </source>
</evidence>
<dbReference type="Gene3D" id="2.60.40.3440">
    <property type="match status" value="1"/>
</dbReference>
<reference evidence="1 2" key="1">
    <citation type="submission" date="2020-10" db="EMBL/GenBank/DDBJ databases">
        <title>Complete genome sequence of Cupriavidus basilensis CCUG 49340T.</title>
        <authorList>
            <person name="Salva-Serra F."/>
            <person name="Donoso R.A."/>
            <person name="Cho K.H."/>
            <person name="Yoo J.A."/>
            <person name="Lee K."/>
            <person name="Yoon S.-H."/>
            <person name="Perez-Pantoja D."/>
            <person name="Moore E.R.B."/>
        </authorList>
    </citation>
    <scope>NUCLEOTIDE SEQUENCE [LARGE SCALE GENOMIC DNA]</scope>
    <source>
        <strain evidence="2">CCUG 49340</strain>
    </source>
</reference>
<dbReference type="Pfam" id="PF17963">
    <property type="entry name" value="Big_9"/>
    <property type="match status" value="2"/>
</dbReference>
<sequence length="810" mass="83647">MKTRLSTMACSIALAFGAGGASAELARMGPIDRANGYPQWYQDKTGLTLDFCQNQSAAELAGGWCVLLPPDVPGGSGPETFPNNFADEHFYWLANAGDRRAPIPGSAQTTVAQLVLAIEGAFGGGPVVPGDQVVFARLRLRLNPIPFDGTYTFYTPYGKFEFPNQVAGERLFSTEDIGIAPGAFTEVLKGRIGPFLLPSATAGGLEVPPIPDLQPGQDPFHDILVNTGAASAYPGNGRRYIADPARVGPVTGSPMADYIIAGGGTRNANIFRIEGPNGFVYETTDFTIAGRIFEGAIAGMATVDRASYQRTATNRQVDVYATAMPTLQARLPAMPPSATVSTQLAYFDAPCTPSVDAEGNFVPPYSAPANGVANQMLNSGTRYYGQSRPATIPTEVCVQANAISSGGQATTVYMPAQLGDQVFITEALYDPTTQAMSVKARSSDQVVQQTLKAEGFDAPFDANGQMVATEVLSPPSKVTVLSSGHGLNEMQVSTGAVAGGGTSLPVANNDTLTVLEDSGATIIKVLLNDTAVAGGTVAISSPATLGTAAANADGSITYTPRPNANGSDRFGYKVTVAGKVSNEGSVAVTITPVNDPPVANADSTSALRGIQSSFNVLANDTDPDGATDLASAVIVTGNANLGLNADATFNGGIVTFTPSASMPTGIATFTYRAVDRAGATSATAATVSVTVSAGEAIAGTRARFTQNKNRWTITGTDSLSANQTITIKYDNGTFRQNGSCTNPGSAVGTVVGTAVVTAGAWTYDQALTATTGILNPSNTGNNNFWCTPPTTLRMTSSQSPATATLAIELK</sequence>
<protein>
    <submittedName>
        <fullName evidence="1">Cadherin-like domain-containing protein</fullName>
    </submittedName>
</protein>
<evidence type="ECO:0000313" key="1">
    <source>
        <dbReference type="EMBL" id="QOT79434.1"/>
    </source>
</evidence>
<gene>
    <name evidence="1" type="ORF">F7R26_032450</name>
</gene>
<proteinExistence type="predicted"/>
<dbReference type="RefSeq" id="WP_150991114.1">
    <property type="nucleotide sequence ID" value="NZ_CP062804.1"/>
</dbReference>
<organism evidence="1 2">
    <name type="scientific">Cupriavidus basilensis</name>
    <dbReference type="NCBI Taxonomy" id="68895"/>
    <lineage>
        <taxon>Bacteria</taxon>
        <taxon>Pseudomonadati</taxon>
        <taxon>Pseudomonadota</taxon>
        <taxon>Betaproteobacteria</taxon>
        <taxon>Burkholderiales</taxon>
        <taxon>Burkholderiaceae</taxon>
        <taxon>Cupriavidus</taxon>
    </lineage>
</organism>
<accession>A0A643FPS9</accession>
<dbReference type="Proteomes" id="UP000397656">
    <property type="component" value="Chromosome 2"/>
</dbReference>
<name>A0A643FPS9_9BURK</name>
<dbReference type="AlphaFoldDB" id="A0A643FPS9"/>
<dbReference type="GeneID" id="98405678"/>